<evidence type="ECO:0000256" key="2">
    <source>
        <dbReference type="ARBA" id="ARBA00004496"/>
    </source>
</evidence>
<dbReference type="GO" id="GO:0005737">
    <property type="term" value="C:cytoplasm"/>
    <property type="evidence" value="ECO:0007669"/>
    <property type="project" value="UniProtKB-SubCell"/>
</dbReference>
<evidence type="ECO:0000259" key="12">
    <source>
        <dbReference type="Pfam" id="PF23559"/>
    </source>
</evidence>
<evidence type="ECO:0000256" key="9">
    <source>
        <dbReference type="ARBA" id="ARBA00022821"/>
    </source>
</evidence>
<dbReference type="Gene3D" id="1.10.10.10">
    <property type="entry name" value="Winged helix-like DNA-binding domain superfamily/Winged helix DNA-binding domain"/>
    <property type="match status" value="1"/>
</dbReference>
<dbReference type="PRINTS" id="PR00364">
    <property type="entry name" value="DISEASERSIST"/>
</dbReference>
<protein>
    <recommendedName>
        <fullName evidence="16">NB-ARC domain-containing protein</fullName>
    </recommendedName>
</protein>
<dbReference type="InterPro" id="IPR002182">
    <property type="entry name" value="NB-ARC"/>
</dbReference>
<dbReference type="SUPFAM" id="SSF52058">
    <property type="entry name" value="L domain-like"/>
    <property type="match status" value="1"/>
</dbReference>
<accession>A0AAD4J8R1</accession>
<dbReference type="PANTHER" id="PTHR23155">
    <property type="entry name" value="DISEASE RESISTANCE PROTEIN RP"/>
    <property type="match status" value="1"/>
</dbReference>
<reference evidence="14 15" key="1">
    <citation type="journal article" date="2021" name="Nat. Commun.">
        <title>Incipient diploidization of the medicinal plant Perilla within 10,000 years.</title>
        <authorList>
            <person name="Zhang Y."/>
            <person name="Shen Q."/>
            <person name="Leng L."/>
            <person name="Zhang D."/>
            <person name="Chen S."/>
            <person name="Shi Y."/>
            <person name="Ning Z."/>
            <person name="Chen S."/>
        </authorList>
    </citation>
    <scope>NUCLEOTIDE SEQUENCE [LARGE SCALE GENOMIC DNA]</scope>
    <source>
        <strain evidence="15">cv. PC099</strain>
    </source>
</reference>
<feature type="domain" description="Disease resistance R13L4/SHOC-2-like LRR" evidence="13">
    <location>
        <begin position="510"/>
        <end position="674"/>
    </location>
</feature>
<gene>
    <name evidence="14" type="ORF">C2S53_011369</name>
</gene>
<dbReference type="PANTHER" id="PTHR23155:SF1152">
    <property type="entry name" value="AAA+ ATPASE DOMAIN-CONTAINING PROTEIN"/>
    <property type="match status" value="1"/>
</dbReference>
<dbReference type="InterPro" id="IPR042197">
    <property type="entry name" value="Apaf_helical"/>
</dbReference>
<dbReference type="InterPro" id="IPR036388">
    <property type="entry name" value="WH-like_DNA-bd_sf"/>
</dbReference>
<keyword evidence="10" id="KW-0067">ATP-binding</keyword>
<keyword evidence="5" id="KW-0433">Leucine-rich repeat</keyword>
<dbReference type="Gene3D" id="1.10.8.430">
    <property type="entry name" value="Helical domain of apoptotic protease-activating factors"/>
    <property type="match status" value="1"/>
</dbReference>
<dbReference type="GO" id="GO:0043531">
    <property type="term" value="F:ADP binding"/>
    <property type="evidence" value="ECO:0007669"/>
    <property type="project" value="InterPro"/>
</dbReference>
<keyword evidence="9" id="KW-0611">Plant defense</keyword>
<keyword evidence="6" id="KW-0381">Hypersensitive response</keyword>
<dbReference type="InterPro" id="IPR055414">
    <property type="entry name" value="LRR_R13L4/SHOC2-like"/>
</dbReference>
<comment type="subcellular location">
    <subcellularLocation>
        <location evidence="2">Cytoplasm</location>
    </subcellularLocation>
</comment>
<dbReference type="InterPro" id="IPR027417">
    <property type="entry name" value="P-loop_NTPase"/>
</dbReference>
<feature type="domain" description="Disease resistance protein winged helix" evidence="12">
    <location>
        <begin position="337"/>
        <end position="390"/>
    </location>
</feature>
<dbReference type="Gene3D" id="3.40.50.300">
    <property type="entry name" value="P-loop containing nucleotide triphosphate hydrolases"/>
    <property type="match status" value="1"/>
</dbReference>
<organism evidence="14 15">
    <name type="scientific">Perilla frutescens var. hirtella</name>
    <name type="common">Perilla citriodora</name>
    <name type="synonym">Perilla setoyensis</name>
    <dbReference type="NCBI Taxonomy" id="608512"/>
    <lineage>
        <taxon>Eukaryota</taxon>
        <taxon>Viridiplantae</taxon>
        <taxon>Streptophyta</taxon>
        <taxon>Embryophyta</taxon>
        <taxon>Tracheophyta</taxon>
        <taxon>Spermatophyta</taxon>
        <taxon>Magnoliopsida</taxon>
        <taxon>eudicotyledons</taxon>
        <taxon>Gunneridae</taxon>
        <taxon>Pentapetalae</taxon>
        <taxon>asterids</taxon>
        <taxon>lamiids</taxon>
        <taxon>Lamiales</taxon>
        <taxon>Lamiaceae</taxon>
        <taxon>Nepetoideae</taxon>
        <taxon>Elsholtzieae</taxon>
        <taxon>Perilla</taxon>
    </lineage>
</organism>
<keyword evidence="15" id="KW-1185">Reference proteome</keyword>
<evidence type="ECO:0000313" key="15">
    <source>
        <dbReference type="Proteomes" id="UP001190926"/>
    </source>
</evidence>
<evidence type="ECO:0000256" key="10">
    <source>
        <dbReference type="ARBA" id="ARBA00022840"/>
    </source>
</evidence>
<dbReference type="Pfam" id="PF23598">
    <property type="entry name" value="LRR_14"/>
    <property type="match status" value="1"/>
</dbReference>
<name>A0AAD4J8R1_PERFH</name>
<keyword evidence="4" id="KW-0963">Cytoplasm</keyword>
<evidence type="ECO:0000256" key="1">
    <source>
        <dbReference type="ARBA" id="ARBA00002074"/>
    </source>
</evidence>
<evidence type="ECO:0000256" key="6">
    <source>
        <dbReference type="ARBA" id="ARBA00022667"/>
    </source>
</evidence>
<dbReference type="GO" id="GO:0009626">
    <property type="term" value="P:plant-type hypersensitive response"/>
    <property type="evidence" value="ECO:0007669"/>
    <property type="project" value="UniProtKB-KW"/>
</dbReference>
<comment type="similarity">
    <text evidence="3">Belongs to the disease resistance NB-LRR family.</text>
</comment>
<dbReference type="Pfam" id="PF00931">
    <property type="entry name" value="NB-ARC"/>
    <property type="match status" value="1"/>
</dbReference>
<dbReference type="SUPFAM" id="SSF52540">
    <property type="entry name" value="P-loop containing nucleoside triphosphate hydrolases"/>
    <property type="match status" value="1"/>
</dbReference>
<dbReference type="InterPro" id="IPR058922">
    <property type="entry name" value="WHD_DRP"/>
</dbReference>
<dbReference type="EMBL" id="SDAM02000109">
    <property type="protein sequence ID" value="KAH6829276.1"/>
    <property type="molecule type" value="Genomic_DNA"/>
</dbReference>
<evidence type="ECO:0008006" key="16">
    <source>
        <dbReference type="Google" id="ProtNLM"/>
    </source>
</evidence>
<evidence type="ECO:0000259" key="13">
    <source>
        <dbReference type="Pfam" id="PF23598"/>
    </source>
</evidence>
<feature type="domain" description="NB-ARC" evidence="11">
    <location>
        <begin position="79"/>
        <end position="252"/>
    </location>
</feature>
<dbReference type="Pfam" id="PF23559">
    <property type="entry name" value="WHD_DRP"/>
    <property type="match status" value="1"/>
</dbReference>
<evidence type="ECO:0000313" key="14">
    <source>
        <dbReference type="EMBL" id="KAH6829276.1"/>
    </source>
</evidence>
<dbReference type="InterPro" id="IPR044974">
    <property type="entry name" value="Disease_R_plants"/>
</dbReference>
<evidence type="ECO:0000256" key="3">
    <source>
        <dbReference type="ARBA" id="ARBA00008894"/>
    </source>
</evidence>
<evidence type="ECO:0000259" key="11">
    <source>
        <dbReference type="Pfam" id="PF00931"/>
    </source>
</evidence>
<evidence type="ECO:0000256" key="8">
    <source>
        <dbReference type="ARBA" id="ARBA00022741"/>
    </source>
</evidence>
<proteinExistence type="inferred from homology"/>
<evidence type="ECO:0000256" key="5">
    <source>
        <dbReference type="ARBA" id="ARBA00022614"/>
    </source>
</evidence>
<keyword evidence="7" id="KW-0677">Repeat</keyword>
<evidence type="ECO:0000256" key="4">
    <source>
        <dbReference type="ARBA" id="ARBA00022490"/>
    </source>
</evidence>
<evidence type="ECO:0000256" key="7">
    <source>
        <dbReference type="ARBA" id="ARBA00022737"/>
    </source>
</evidence>
<comment type="caution">
    <text evidence="14">The sequence shown here is derived from an EMBL/GenBank/DDBJ whole genome shotgun (WGS) entry which is preliminary data.</text>
</comment>
<dbReference type="AlphaFoldDB" id="A0AAD4J8R1"/>
<sequence>MSSLRIIRTRGSYGHTHIEFPRDELEALKRDVLSFAGMLKKMAANYFPVAGEDDDAIAAVTSSIDEPKMVGLSDQYEQLKDRVNHSTAQIDPYVVVLVGMPGIGKTTLATKVFQDPHTVARYSCRVWVTVGRKCQIKKIPRCILAAVNPDAGSDQNLDDEGIARCLRKCLSGKRYLIVLDDVWNQYMVCHFRLVSEWNSFEPRDTFHGNGVVMITTRIHQVQMFFPDYVLKMRLLDNEESWDLLREKVFGEEQTCPPQLEEDGKKIAENCEGLPLTIITVADLLSREEKTLKYWRDVAAKKNHKVFMDAYEKISKVLYSSYQELTHVLKLCFLYMGVFPQNFEIPRSKLINMWSVDGFIETGECKFQCPSAIECLDELVSNSVVMIYQSTIGDDWDVGRYQIKTCGLHSSLWYLSRREATEAKFCHVLNVLNDCSDNYLEGQSRLSFHNNILFGIKDVCQSVEDKCTSTAHSLLCYGLYQPYQVPVCFGLNKLQELDALTIRFYEFPMEVLQLVELKYLALTLNGKLPSSVSQLSKLQFLIVDRHMSIKFYRELSTYLPMEIWDMKELKHLQVIGSDLLPNPRGSLESLSTLSNVSVQSCTEGVLKAIPNLTKLGIRIESVPNDVGESLVCFDHIYHLKKLASLTCVIVNPESVPQSTLSPYFPRYLRKLTLSGLGCSWGEISKIASLQILEVLKLRNYACRGPKWEVTKERFTFLKSLVIEDTDLEEWIIGIYSLRRLESLRVKHCYKLQRIRWESHRPGVRCDSECPDSLEKIEVVDCNPSGIEQMKKALPSWRQDALAVYSSWKDEKLKR</sequence>
<dbReference type="Gene3D" id="3.80.10.10">
    <property type="entry name" value="Ribonuclease Inhibitor"/>
    <property type="match status" value="1"/>
</dbReference>
<dbReference type="InterPro" id="IPR032675">
    <property type="entry name" value="LRR_dom_sf"/>
</dbReference>
<comment type="function">
    <text evidence="1">Confers resistance to late blight (Phytophthora infestans) races carrying the avirulence gene Avr1. Resistance proteins guard the plant against pathogens that contain an appropriate avirulence protein via an indirect interaction with this avirulence protein. That triggers a defense system including the hypersensitive response, which restricts the pathogen growth.</text>
</comment>
<keyword evidence="8" id="KW-0547">Nucleotide-binding</keyword>
<dbReference type="Proteomes" id="UP001190926">
    <property type="component" value="Unassembled WGS sequence"/>
</dbReference>